<dbReference type="PANTHER" id="PTHR33119:SF1">
    <property type="entry name" value="FE2OG DIOXYGENASE DOMAIN-CONTAINING PROTEIN"/>
    <property type="match status" value="1"/>
</dbReference>
<feature type="domain" description="DUF4246" evidence="3">
    <location>
        <begin position="20"/>
        <end position="82"/>
    </location>
</feature>
<dbReference type="AlphaFoldDB" id="A0A8J8W2A4"/>
<sequence>MKVDSSYIKLDNSGNGPLKVPGFNGVPVFYEHSKANRFAHGIADWQQIPQLFVNEVTMLQFMSFVTDQPDWENKMTDPQILEDLRKHAFAVFDFSEHSWKWCVQELQDKAMDFRRTGRVAAFDVGSRVVKTRVPTDLLREMNEALAPLFAKEPSSAASGDLTYTARRESPVRHVVDPFMYPLVFGHTRVLDQGGQIDFQRPETWNSSNTGIAPIPERPRDRCQREDSEMHADERREDAWRDDGRGHSKPELWSNAFQCLPCDVVFDGNGAPKITSYVNGVHPAEKRIYFVFEALISTALEPWNEMLIQDGKDRTPRRIRTYNFQVDGTERTPQLCYEIERLDRVSHDLRSQLWPELKTRIREYLSLPEPERRYRIYRDSGHHELLPAEHSPVWNDTRKLSDLVRQKLHRLYAVRGVEPGISFTYNEWKTGLNTGRPIMHKFIWPDSNEEPAPPDPDHEYYSVSLQHQFAGLQVIMRVSAVELTPETPFYAGDAHPRPVGTLNEHIVSTAVCYFDMHNIQESQLSFQQESMVDVDDFDIDQWKAINSVHGIRTPHDKLHDFPDALQTLGSISIPRKGQLVAWPNFMRYKAEPLKLADPTQPGRLRFVTLWLVDPHYRICSTKNVPPQNPDGMGSTRVMQDEHSSNIMSADQAERYRRQMKKDRDTKTKTIVESVCLCYNYMWDLWGCGEGSNHH</sequence>
<protein>
    <submittedName>
        <fullName evidence="4">Uncharacterized protein</fullName>
    </submittedName>
</protein>
<organism evidence="4 5">
    <name type="scientific">Penicillium ucsense</name>
    <dbReference type="NCBI Taxonomy" id="2839758"/>
    <lineage>
        <taxon>Eukaryota</taxon>
        <taxon>Fungi</taxon>
        <taxon>Dikarya</taxon>
        <taxon>Ascomycota</taxon>
        <taxon>Pezizomycotina</taxon>
        <taxon>Eurotiomycetes</taxon>
        <taxon>Eurotiomycetidae</taxon>
        <taxon>Eurotiales</taxon>
        <taxon>Aspergillaceae</taxon>
        <taxon>Penicillium</taxon>
    </lineage>
</organism>
<evidence type="ECO:0000256" key="1">
    <source>
        <dbReference type="SAM" id="MobiDB-lite"/>
    </source>
</evidence>
<gene>
    <name evidence="4" type="ORF">PECM_005341</name>
</gene>
<dbReference type="InterPro" id="IPR049192">
    <property type="entry name" value="DUF4246_C"/>
</dbReference>
<feature type="region of interest" description="Disordered" evidence="1">
    <location>
        <begin position="198"/>
        <end position="246"/>
    </location>
</feature>
<dbReference type="Proteomes" id="UP000631181">
    <property type="component" value="Unassembled WGS sequence"/>
</dbReference>
<dbReference type="Pfam" id="PF14033">
    <property type="entry name" value="DUF4246"/>
    <property type="match status" value="1"/>
</dbReference>
<dbReference type="InterPro" id="IPR049207">
    <property type="entry name" value="DUF4246_N"/>
</dbReference>
<dbReference type="Pfam" id="PF21666">
    <property type="entry name" value="DUF4246_N"/>
    <property type="match status" value="1"/>
</dbReference>
<feature type="compositionally biased region" description="Basic and acidic residues" evidence="1">
    <location>
        <begin position="216"/>
        <end position="246"/>
    </location>
</feature>
<keyword evidence="5" id="KW-1185">Reference proteome</keyword>
<name>A0A8J8W2A4_9EURO</name>
<dbReference type="OrthoDB" id="415532at2759"/>
<dbReference type="PANTHER" id="PTHR33119">
    <property type="entry name" value="IFI3P"/>
    <property type="match status" value="1"/>
</dbReference>
<evidence type="ECO:0000259" key="2">
    <source>
        <dbReference type="Pfam" id="PF14033"/>
    </source>
</evidence>
<evidence type="ECO:0000259" key="3">
    <source>
        <dbReference type="Pfam" id="PF21666"/>
    </source>
</evidence>
<proteinExistence type="predicted"/>
<dbReference type="InterPro" id="IPR025340">
    <property type="entry name" value="DUF4246"/>
</dbReference>
<feature type="region of interest" description="Disordered" evidence="1">
    <location>
        <begin position="621"/>
        <end position="646"/>
    </location>
</feature>
<comment type="caution">
    <text evidence="4">The sequence shown here is derived from an EMBL/GenBank/DDBJ whole genome shotgun (WGS) entry which is preliminary data.</text>
</comment>
<evidence type="ECO:0000313" key="5">
    <source>
        <dbReference type="Proteomes" id="UP000631181"/>
    </source>
</evidence>
<dbReference type="EMBL" id="WIWV01000038">
    <property type="protein sequence ID" value="KAF7716580.1"/>
    <property type="molecule type" value="Genomic_DNA"/>
</dbReference>
<reference evidence="4" key="1">
    <citation type="journal article" date="2020" name="Front. Microbiol.">
        <title>Gene regulatory networks of Penicillium echinulatum 2HH and Penicillium oxalicum 114-2 inferred by a computational biology approach.</title>
        <authorList>
            <person name="Lenz A.R."/>
            <person name="Galan-Vasquez E."/>
            <person name="Balbinot E."/>
            <person name="De Abreu F.P."/>
            <person name="De Oliveira N.S."/>
            <person name="Da Rosa L.O."/>
            <person name="De Avila E Silva S."/>
            <person name="Camassola M."/>
            <person name="Dillon A.J.P."/>
            <person name="Perez-Rueda E."/>
        </authorList>
    </citation>
    <scope>NUCLEOTIDE SEQUENCE</scope>
    <source>
        <strain evidence="4">S1M29</strain>
    </source>
</reference>
<feature type="domain" description="DUF4246" evidence="2">
    <location>
        <begin position="97"/>
        <end position="629"/>
    </location>
</feature>
<evidence type="ECO:0000313" key="4">
    <source>
        <dbReference type="EMBL" id="KAF7716580.1"/>
    </source>
</evidence>
<accession>A0A8J8W2A4</accession>